<dbReference type="EMBL" id="PJCG01000008">
    <property type="protein sequence ID" value="PKI24928.1"/>
    <property type="molecule type" value="Genomic_DNA"/>
</dbReference>
<feature type="domain" description="Protein CR006 P-loop" evidence="1">
    <location>
        <begin position="426"/>
        <end position="508"/>
    </location>
</feature>
<dbReference type="Proteomes" id="UP000233399">
    <property type="component" value="Unassembled WGS sequence"/>
</dbReference>
<name>A0A2N1IW19_9PSED</name>
<organism evidence="2 3">
    <name type="scientific">Pseudomonas monteilii</name>
    <dbReference type="NCBI Taxonomy" id="76759"/>
    <lineage>
        <taxon>Bacteria</taxon>
        <taxon>Pseudomonadati</taxon>
        <taxon>Pseudomonadota</taxon>
        <taxon>Gammaproteobacteria</taxon>
        <taxon>Pseudomonadales</taxon>
        <taxon>Pseudomonadaceae</taxon>
        <taxon>Pseudomonas</taxon>
    </lineage>
</organism>
<protein>
    <recommendedName>
        <fullName evidence="1">Protein CR006 P-loop domain-containing protein</fullName>
    </recommendedName>
</protein>
<sequence length="656" mass="73962">MELSAFRLECFDYAREYLKQFQTYGSANVLDGRRGIDKKISDIKLRVLAVIDTNTGVFRDWSATNCDPMLSWIGTVSFDEGKRLLRVEKLARLEQLKVATSAEGQQALSLRKSLLGQVKQSLSDFVNQCNNFSYLAYNQILLSIQQKNFASIELAGTIFSKEQSVTEQQNLLTAAASLRPFVPAENCPLCRQKLTSEAQALFQAYHNHLISNIQSELSVLALQQQSEQSRKNLIEDFAEVNYSEYSNILNVEFLCGIADLIREVKSSLQAPMIDEAAIRGYARYGELNAYVDALNSEYNKTESALTLASDGLQALQNEIIKLTAEVGVINIDEAAFMVRSEVENICKEASTFSDVARVFESYNFTSRLAALTARKKDAHSALVLSSFIPYLDSEYRRLCGASLEQIGVRLANQGADAIVLPKIGDELVHRVLSEGELKVHALALFMCEANVAPHQVLVLDDPVTSFDYNYISNFCERLRDYAKDNPQSQLVVLTHNWDFFANLQATLNGSGLSGAFSVQVLEDCSTVAEYVEKWEDLCSQIDGYITPQIEISPEDKSKVSALLRRLVERLTNSYVFNEQRHQYKIRTLQVSNFKDFVKLVPLLPAEADRLKDLYANLSPLEHDDVRNYYSTKSIYQFATWYDEIKTIKSAVEGRRI</sequence>
<evidence type="ECO:0000313" key="3">
    <source>
        <dbReference type="Proteomes" id="UP000233399"/>
    </source>
</evidence>
<accession>A0A2N1IW19</accession>
<dbReference type="SUPFAM" id="SSF52540">
    <property type="entry name" value="P-loop containing nucleoside triphosphate hydrolases"/>
    <property type="match status" value="1"/>
</dbReference>
<gene>
    <name evidence="2" type="ORF">CXB65_06520</name>
</gene>
<evidence type="ECO:0000313" key="2">
    <source>
        <dbReference type="EMBL" id="PKI24928.1"/>
    </source>
</evidence>
<comment type="caution">
    <text evidence="2">The sequence shown here is derived from an EMBL/GenBank/DDBJ whole genome shotgun (WGS) entry which is preliminary data.</text>
</comment>
<dbReference type="Pfam" id="PF13166">
    <property type="entry name" value="AAA_13"/>
    <property type="match status" value="1"/>
</dbReference>
<evidence type="ECO:0000259" key="1">
    <source>
        <dbReference type="Pfam" id="PF13166"/>
    </source>
</evidence>
<dbReference type="InterPro" id="IPR027417">
    <property type="entry name" value="P-loop_NTPase"/>
</dbReference>
<proteinExistence type="predicted"/>
<dbReference type="AlphaFoldDB" id="A0A2N1IW19"/>
<dbReference type="InterPro" id="IPR026866">
    <property type="entry name" value="CR006_AAA"/>
</dbReference>
<dbReference type="Gene3D" id="3.40.50.300">
    <property type="entry name" value="P-loop containing nucleotide triphosphate hydrolases"/>
    <property type="match status" value="1"/>
</dbReference>
<reference evidence="2 3" key="1">
    <citation type="submission" date="2017-12" db="EMBL/GenBank/DDBJ databases">
        <title>Isolation and characterization of an aerobic denitrifying Pseudomonas monteilii CY06 from aquaculture ponds.</title>
        <authorList>
            <person name="Ma Q."/>
            <person name="Cai Y."/>
            <person name="He Z."/>
        </authorList>
    </citation>
    <scope>NUCLEOTIDE SEQUENCE [LARGE SCALE GENOMIC DNA]</scope>
    <source>
        <strain evidence="2 3">CY06</strain>
    </source>
</reference>